<protein>
    <recommendedName>
        <fullName evidence="2">RNase H type-1 domain-containing protein</fullName>
    </recommendedName>
</protein>
<dbReference type="Gene3D" id="3.30.420.10">
    <property type="entry name" value="Ribonuclease H-like superfamily/Ribonuclease H"/>
    <property type="match status" value="1"/>
</dbReference>
<dbReference type="InterPro" id="IPR013078">
    <property type="entry name" value="His_Pase_superF_clade-1"/>
</dbReference>
<dbReference type="GO" id="GO:0004523">
    <property type="term" value="F:RNA-DNA hybrid ribonuclease activity"/>
    <property type="evidence" value="ECO:0007669"/>
    <property type="project" value="InterPro"/>
</dbReference>
<dbReference type="Gene3D" id="3.40.50.1240">
    <property type="entry name" value="Phosphoglycerate mutase-like"/>
    <property type="match status" value="1"/>
</dbReference>
<feature type="domain" description="RNase H type-1" evidence="2">
    <location>
        <begin position="389"/>
        <end position="526"/>
    </location>
</feature>
<dbReference type="Pfam" id="PF00300">
    <property type="entry name" value="His_Phos_1"/>
    <property type="match status" value="1"/>
</dbReference>
<dbReference type="InterPro" id="IPR029033">
    <property type="entry name" value="His_PPase_superfam"/>
</dbReference>
<dbReference type="EMBL" id="QKRW01000034">
    <property type="protein sequence ID" value="RAL61146.1"/>
    <property type="molecule type" value="Genomic_DNA"/>
</dbReference>
<dbReference type="PROSITE" id="PS50879">
    <property type="entry name" value="RNASE_H_1"/>
    <property type="match status" value="1"/>
</dbReference>
<comment type="caution">
    <text evidence="3">The sequence shown here is derived from an EMBL/GenBank/DDBJ whole genome shotgun (WGS) entry which is preliminary data.</text>
</comment>
<dbReference type="InterPro" id="IPR012337">
    <property type="entry name" value="RNaseH-like_sf"/>
</dbReference>
<keyword evidence="1" id="KW-0732">Signal</keyword>
<reference evidence="3 4" key="1">
    <citation type="submission" date="2018-06" db="EMBL/GenBank/DDBJ databases">
        <title>Genome Sequence of the Brown Rot Fungal Pathogen Monilinia fructigena.</title>
        <authorList>
            <person name="Landi L."/>
            <person name="De Miccolis Angelini R.M."/>
            <person name="Pollastro S."/>
            <person name="Abate D."/>
            <person name="Faretra F."/>
            <person name="Romanazzi G."/>
        </authorList>
    </citation>
    <scope>NUCLEOTIDE SEQUENCE [LARGE SCALE GENOMIC DNA]</scope>
    <source>
        <strain evidence="3 4">Mfrg269</strain>
    </source>
</reference>
<evidence type="ECO:0000256" key="1">
    <source>
        <dbReference type="SAM" id="SignalP"/>
    </source>
</evidence>
<dbReference type="SMART" id="SM00855">
    <property type="entry name" value="PGAM"/>
    <property type="match status" value="1"/>
</dbReference>
<feature type="chain" id="PRO_5017182154" description="RNase H type-1 domain-containing protein" evidence="1">
    <location>
        <begin position="17"/>
        <end position="611"/>
    </location>
</feature>
<dbReference type="PANTHER" id="PTHR33481">
    <property type="entry name" value="REVERSE TRANSCRIPTASE"/>
    <property type="match status" value="1"/>
</dbReference>
<dbReference type="InterPro" id="IPR036397">
    <property type="entry name" value="RNaseH_sf"/>
</dbReference>
<dbReference type="SUPFAM" id="SSF53098">
    <property type="entry name" value="Ribonuclease H-like"/>
    <property type="match status" value="1"/>
</dbReference>
<sequence>MLSLTVLLSILSVVGATPAPVPTPAPYYNPLVHRTQPGVGSHGTTWVNYTAVPGFFLQDDEKTDPTTFDYTKENFGLINQTYPTDFQLPKDATHWQRFEKYVESLNKNSSSTVNYKVLFLARHGEGFHNAAEAYYGTPSWDCYYSLVDGNATVTWADAHLTANGIAQAKNAANYWLSSIQVEKTPSPQSYYTSPLYRCLQTSNITFSTLSLPESRPFKPLIKELFRESISGHTCDRRSNRTFIQESFPTYEIEKGLSEKDPLWRPLFGEPAFNQDIRSKEVLDDVFGSDKNTWISITSHSGEIASILRVIEHRPFKLATGAILPVLVKAETVTGDAITLSPLPWTPVKTCTSPPHQELQSRVEANRWAECCGTKEEAAQAFKEWWRQLPPEDYTIFSDGSEQTIDRKHCVGYGYAIYRNGTQIASGFKQIRSDSHVFDAEAIGAWRGLEHLITTLKDSPNSRIWMCIDSTSVIWGIRGNAPPTTQWAFHKCHKAMKQLDIRIKWSPGHMEIEGNEEADRLANAGATGPMDQAIDKLPTISGVRTIVRQKRLYAETNWWEEMKTSLSAGYKEWSPKYNTKEPKELTLPRAVLHRLLAMKTGHGDYAAYHQRF</sequence>
<dbReference type="Proteomes" id="UP000249056">
    <property type="component" value="Unassembled WGS sequence"/>
</dbReference>
<proteinExistence type="predicted"/>
<dbReference type="CDD" id="cd07067">
    <property type="entry name" value="HP_PGM_like"/>
    <property type="match status" value="1"/>
</dbReference>
<dbReference type="CDD" id="cd09276">
    <property type="entry name" value="Rnase_HI_RT_non_LTR"/>
    <property type="match status" value="1"/>
</dbReference>
<dbReference type="GO" id="GO:0003676">
    <property type="term" value="F:nucleic acid binding"/>
    <property type="evidence" value="ECO:0007669"/>
    <property type="project" value="InterPro"/>
</dbReference>
<accession>A0A395ILX3</accession>
<gene>
    <name evidence="3" type="ORF">DID88_010485</name>
</gene>
<dbReference type="Pfam" id="PF00075">
    <property type="entry name" value="RNase_H"/>
    <property type="match status" value="1"/>
</dbReference>
<dbReference type="InterPro" id="IPR002156">
    <property type="entry name" value="RNaseH_domain"/>
</dbReference>
<evidence type="ECO:0000259" key="2">
    <source>
        <dbReference type="PROSITE" id="PS50879"/>
    </source>
</evidence>
<organism evidence="3 4">
    <name type="scientific">Monilinia fructigena</name>
    <dbReference type="NCBI Taxonomy" id="38457"/>
    <lineage>
        <taxon>Eukaryota</taxon>
        <taxon>Fungi</taxon>
        <taxon>Dikarya</taxon>
        <taxon>Ascomycota</taxon>
        <taxon>Pezizomycotina</taxon>
        <taxon>Leotiomycetes</taxon>
        <taxon>Helotiales</taxon>
        <taxon>Sclerotiniaceae</taxon>
        <taxon>Monilinia</taxon>
    </lineage>
</organism>
<name>A0A395ILX3_9HELO</name>
<dbReference type="OrthoDB" id="496981at2759"/>
<dbReference type="PANTHER" id="PTHR33481:SF1">
    <property type="entry name" value="ENDONUCLEASE_EXONUCLEASE_PHOSPHATASE DOMAIN-CONTAINING PROTEIN-RELATED"/>
    <property type="match status" value="1"/>
</dbReference>
<evidence type="ECO:0000313" key="3">
    <source>
        <dbReference type="EMBL" id="RAL61146.1"/>
    </source>
</evidence>
<feature type="signal peptide" evidence="1">
    <location>
        <begin position="1"/>
        <end position="16"/>
    </location>
</feature>
<keyword evidence="4" id="KW-1185">Reference proteome</keyword>
<dbReference type="AlphaFoldDB" id="A0A395ILX3"/>
<dbReference type="SUPFAM" id="SSF53254">
    <property type="entry name" value="Phosphoglycerate mutase-like"/>
    <property type="match status" value="1"/>
</dbReference>
<evidence type="ECO:0000313" key="4">
    <source>
        <dbReference type="Proteomes" id="UP000249056"/>
    </source>
</evidence>